<dbReference type="PANTHER" id="PTHR43420:SF47">
    <property type="entry name" value="N-ACETYLTRANSFERASE DOMAIN-CONTAINING PROTEIN"/>
    <property type="match status" value="1"/>
</dbReference>
<dbReference type="PANTHER" id="PTHR43420">
    <property type="entry name" value="ACETYLTRANSFERASE"/>
    <property type="match status" value="1"/>
</dbReference>
<proteinExistence type="predicted"/>
<dbReference type="KEGG" id="mmb:Mmol_0020"/>
<sequence length="183" mass="19799">MPVTANASKGLTLQDSFNIEKVSWQTHAPQLMAVREAVFIVEQNVPVALEWDGLDETAQHLLALSAAGEVIGCARLLGDGSIGRMAVLKPWRGGGVGAALLKGAIDYYQQQAQPVITLSAQVHAIAFYEKFGFKVCSEAYLDAGILHRDMQRTLADSGGGDRQNEKALVIKNQNQILNIKIRA</sequence>
<accession>C6WY35</accession>
<dbReference type="SUPFAM" id="SSF55729">
    <property type="entry name" value="Acyl-CoA N-acyltransferases (Nat)"/>
    <property type="match status" value="1"/>
</dbReference>
<dbReference type="AlphaFoldDB" id="C6WY35"/>
<keyword evidence="5" id="KW-1185">Reference proteome</keyword>
<dbReference type="HOGENOM" id="CLU_056607_6_4_4"/>
<gene>
    <name evidence="4" type="ordered locus">Mmol_0020</name>
</gene>
<dbReference type="InterPro" id="IPR016181">
    <property type="entry name" value="Acyl_CoA_acyltransferase"/>
</dbReference>
<dbReference type="Pfam" id="PF13673">
    <property type="entry name" value="Acetyltransf_10"/>
    <property type="match status" value="1"/>
</dbReference>
<protein>
    <submittedName>
        <fullName evidence="4">GCN5-related N-acetyltransferase</fullName>
    </submittedName>
</protein>
<dbReference type="Gene3D" id="3.40.630.30">
    <property type="match status" value="1"/>
</dbReference>
<dbReference type="Proteomes" id="UP000002742">
    <property type="component" value="Chromosome"/>
</dbReference>
<reference evidence="4 5" key="2">
    <citation type="journal article" date="2011" name="J. Bacteriol.">
        <title>Genomes of three methylotrophs from a single niche uncover genetic and metabolic divergence of Methylophilaceae.</title>
        <authorList>
            <person name="Lapidus A."/>
            <person name="Clum A."/>
            <person name="Labutti K."/>
            <person name="Kaluzhnaya M.G."/>
            <person name="Lim S."/>
            <person name="Beck D.A."/>
            <person name="Glavina Del Rio T."/>
            <person name="Nolan M."/>
            <person name="Mavromatis K."/>
            <person name="Huntemann M."/>
            <person name="Lucas S."/>
            <person name="Lidstrom M.E."/>
            <person name="Ivanova N."/>
            <person name="Chistoserdova L."/>
        </authorList>
    </citation>
    <scope>NUCLEOTIDE SEQUENCE [LARGE SCALE GENOMIC DNA]</scope>
    <source>
        <strain evidence="5">JLW8 / ATCC BAA-1282 / DSM 17540</strain>
    </source>
</reference>
<dbReference type="RefSeq" id="WP_012777388.1">
    <property type="nucleotide sequence ID" value="NC_012968.1"/>
</dbReference>
<evidence type="ECO:0000256" key="2">
    <source>
        <dbReference type="ARBA" id="ARBA00023315"/>
    </source>
</evidence>
<evidence type="ECO:0000256" key="1">
    <source>
        <dbReference type="ARBA" id="ARBA00022679"/>
    </source>
</evidence>
<dbReference type="GO" id="GO:0016747">
    <property type="term" value="F:acyltransferase activity, transferring groups other than amino-acyl groups"/>
    <property type="evidence" value="ECO:0007669"/>
    <property type="project" value="InterPro"/>
</dbReference>
<feature type="domain" description="N-acetyltransferase" evidence="3">
    <location>
        <begin position="17"/>
        <end position="155"/>
    </location>
</feature>
<dbReference type="CDD" id="cd04301">
    <property type="entry name" value="NAT_SF"/>
    <property type="match status" value="1"/>
</dbReference>
<dbReference type="InterPro" id="IPR000182">
    <property type="entry name" value="GNAT_dom"/>
</dbReference>
<evidence type="ECO:0000313" key="4">
    <source>
        <dbReference type="EMBL" id="ACT46931.1"/>
    </source>
</evidence>
<keyword evidence="1 4" id="KW-0808">Transferase</keyword>
<evidence type="ECO:0000313" key="5">
    <source>
        <dbReference type="Proteomes" id="UP000002742"/>
    </source>
</evidence>
<dbReference type="InterPro" id="IPR050680">
    <property type="entry name" value="YpeA/RimI_acetyltransf"/>
</dbReference>
<dbReference type="PROSITE" id="PS51186">
    <property type="entry name" value="GNAT"/>
    <property type="match status" value="1"/>
</dbReference>
<keyword evidence="2" id="KW-0012">Acyltransferase</keyword>
<evidence type="ECO:0000259" key="3">
    <source>
        <dbReference type="PROSITE" id="PS51186"/>
    </source>
</evidence>
<dbReference type="OrthoDB" id="9796171at2"/>
<dbReference type="eggNOG" id="COG2153">
    <property type="taxonomic scope" value="Bacteria"/>
</dbReference>
<organism evidence="4 5">
    <name type="scientific">Methylotenera mobilis (strain JLW8 / ATCC BAA-1282 / DSM 17540)</name>
    <dbReference type="NCBI Taxonomy" id="583345"/>
    <lineage>
        <taxon>Bacteria</taxon>
        <taxon>Pseudomonadati</taxon>
        <taxon>Pseudomonadota</taxon>
        <taxon>Betaproteobacteria</taxon>
        <taxon>Nitrosomonadales</taxon>
        <taxon>Methylophilaceae</taxon>
        <taxon>Methylotenera</taxon>
    </lineage>
</organism>
<dbReference type="STRING" id="583345.Mmol_0020"/>
<reference evidence="5" key="1">
    <citation type="submission" date="2009-07" db="EMBL/GenBank/DDBJ databases">
        <title>Complete sequence of Methylotenera mobilis JLW8.</title>
        <authorList>
            <consortium name="US DOE Joint Genome Institute"/>
            <person name="Lucas S."/>
            <person name="Copeland A."/>
            <person name="Lapidus A."/>
            <person name="Glavina del Rio T."/>
            <person name="Tice H."/>
            <person name="Bruce D."/>
            <person name="Goodwin L."/>
            <person name="Pitluck S."/>
            <person name="LaButti K.M."/>
            <person name="Clum A."/>
            <person name="Larimer F."/>
            <person name="Land M."/>
            <person name="Hauser L."/>
            <person name="Kyrpides N."/>
            <person name="Mikhailova N."/>
            <person name="Kayluzhnaya M."/>
            <person name="Chistoserdova L."/>
        </authorList>
    </citation>
    <scope>NUCLEOTIDE SEQUENCE [LARGE SCALE GENOMIC DNA]</scope>
    <source>
        <strain evidence="5">JLW8 / ATCC BAA-1282 / DSM 17540</strain>
    </source>
</reference>
<dbReference type="EMBL" id="CP001672">
    <property type="protein sequence ID" value="ACT46931.1"/>
    <property type="molecule type" value="Genomic_DNA"/>
</dbReference>
<name>C6WY35_METML</name>